<dbReference type="RefSeq" id="WP_208346092.1">
    <property type="nucleotide sequence ID" value="NZ_CAWQFN010000865.1"/>
</dbReference>
<evidence type="ECO:0000313" key="2">
    <source>
        <dbReference type="Proteomes" id="UP000667802"/>
    </source>
</evidence>
<keyword evidence="2" id="KW-1185">Reference proteome</keyword>
<reference evidence="2" key="1">
    <citation type="journal article" date="2021" name="Science">
        <title>Hunting the eagle killer: A cyanobacterial neurotoxin causes vacuolar myelinopathy.</title>
        <authorList>
            <person name="Breinlinger S."/>
            <person name="Phillips T.J."/>
            <person name="Haram B.N."/>
            <person name="Mares J."/>
            <person name="Martinez Yerena J.A."/>
            <person name="Hrouzek P."/>
            <person name="Sobotka R."/>
            <person name="Henderson W.M."/>
            <person name="Schmieder P."/>
            <person name="Williams S.M."/>
            <person name="Lauderdale J.D."/>
            <person name="Wilde H.D."/>
            <person name="Gerrin W."/>
            <person name="Kust A."/>
            <person name="Washington J.W."/>
            <person name="Wagner C."/>
            <person name="Geier B."/>
            <person name="Liebeke M."/>
            <person name="Enke H."/>
            <person name="Niedermeyer T.H.J."/>
            <person name="Wilde S.B."/>
        </authorList>
    </citation>
    <scope>NUCLEOTIDE SEQUENCE [LARGE SCALE GENOMIC DNA]</scope>
    <source>
        <strain evidence="2">Thurmond2011</strain>
    </source>
</reference>
<dbReference type="EMBL" id="JAALHA020000003">
    <property type="protein sequence ID" value="MDR9894774.1"/>
    <property type="molecule type" value="Genomic_DNA"/>
</dbReference>
<gene>
    <name evidence="1" type="ORF">G7B40_009355</name>
</gene>
<dbReference type="AlphaFoldDB" id="A0AAP5I6Q2"/>
<accession>A0AAP5I6Q2</accession>
<dbReference type="Proteomes" id="UP000667802">
    <property type="component" value="Unassembled WGS sequence"/>
</dbReference>
<name>A0AAP5I6Q2_9CYAN</name>
<organism evidence="1 2">
    <name type="scientific">Aetokthonos hydrillicola Thurmond2011</name>
    <dbReference type="NCBI Taxonomy" id="2712845"/>
    <lineage>
        <taxon>Bacteria</taxon>
        <taxon>Bacillati</taxon>
        <taxon>Cyanobacteriota</taxon>
        <taxon>Cyanophyceae</taxon>
        <taxon>Nostocales</taxon>
        <taxon>Hapalosiphonaceae</taxon>
        <taxon>Aetokthonos</taxon>
    </lineage>
</organism>
<proteinExistence type="predicted"/>
<sequence>MARKTTPTFITEIPLKVDSFQESELLSRFQAGRQLYNACLNEAMIRMELVKTSEAYKAAKKISRNEKKKRSDAFTEARKLYRYSDFDLQAYASIVANNSKWIAEKIDAQVVQKIATRAFNASEKVLFGQAKKVRFKVPTRFKSVEGKTNKQGLRWKNNQVVWTGIKIDPIIDQNNPVIKHGLNSPIKYVRLLWREINGKRRWYAQLINEGQPYQKEKNFVSDGVIGLDLNISNIAYVGDKHAGLLPFAEGVPTMEREISVIQRKMQRSQRVNNPDNYHPDFEGKRGRKTITKKGKVKKGKRQWKKSANYRKLTNKKRELERKKTAYAKSQNRKVVNEILRHGKNIKTENVSVKGWQKRYGKAISAKSPGFVQSELARKAENAGGQFIRFSTQKTALSQTHLDGSRVKKSLSERVHHDATGIAMHRDLFSAYLSRFVNEENTLSLQDAACQYPGMEPILLEAWERFKQSANQVGASERGKTHSPLERISNQVETTQPDKLIELKVEG</sequence>
<evidence type="ECO:0000313" key="1">
    <source>
        <dbReference type="EMBL" id="MDR9894774.1"/>
    </source>
</evidence>
<comment type="caution">
    <text evidence="1">The sequence shown here is derived from an EMBL/GenBank/DDBJ whole genome shotgun (WGS) entry which is preliminary data.</text>
</comment>
<protein>
    <submittedName>
        <fullName evidence="1">Transposase</fullName>
    </submittedName>
</protein>